<name>A0A6A6DJB8_9PEZI</name>
<feature type="compositionally biased region" description="Basic and acidic residues" evidence="2">
    <location>
        <begin position="1321"/>
        <end position="1337"/>
    </location>
</feature>
<protein>
    <recommendedName>
        <fullName evidence="7">Tat pathway signal sequence</fullName>
    </recommendedName>
</protein>
<sequence>MNWDAFHEKAKNAIPAQELPAKRFWIGVLIHTRSPEGDVHESDFIWMKAHAKVAFNTIESQYKMRYPGVDIELKSKDDKLAPTVIVKDINHYEDNVIIFQAVEKPGRVPLQPVKRQLTNEPRESPLDAVKPTMRKLIPPFAPIPSENSPTNSVQAARSPLTSPLTQAPAQKQNFEHVPRPQLNDMQISCVSDIQTAPPMYPDPPTYASAPKYPPTLHPYLQGYITPYGAPQASNNETPNAFGGSNYATPIKEEKISNQSNPTPPRELQVPFDPESVFKKDPSPEPEPQSQGTPTDECLRQLLEQPRAELLEAGVSKALKVLKTLKGSFSQHTEASPDAQRWIDTIGNLEKQAERKRTVVGVVGNTGAGKSSVINALLDEERLVPTNCMRACTAVVTELSWNHDNSPFAKYRAEIEFISREEWAKELDMLLREMLTETGTVSKDTADQDSDAGIAWAKFHAVFPQKTKDMLAQCDVRSLMAENSVLDVLGTTKKIAEARPEPFYKQLQHFVDSKEKVTGKEKKGKKKEKREMEYWPLIKVVKIYTKSPALSTGAVIVDLPGVHDSNAARAAVAQGYIKQCTGLWIVAPITRAVDDKAAKTLLGDSFKRQLKYDGGFSSVTFICSKTDDISITEATDSLELEDEISQFDDKERDLKRQRADLKRKVDDLKESKAVYKEAMDSAEDDLEAWEKLLDEFNVDKPVYAPKNGTKKRKRASSGKRGRKRRQRSSPHSDDDFVVSDSDSDASEQTTESEEVEDHGSPLTEDEIHAKIKDLRNTKKNARRTRAEIDLEINDLAKEITEIDTQLKSIRAEMSAICIAGRNEYSKEAIQKDFAAGIKELDQENAAEEDEENFNPDDDLRDYDEVAGSLPVFCVSSRAYQKMCGRLRKDDPVPGFKTAEETEMPQLQAHCKKLTEAGRIQSCRSFLVNLNQVLNSLSFWASSDGSGLKLTDAEKREEANYLNKRLDDLEKGLEKAVESCISMMKNELAEQIFDKYPEVIEEAASAAPGTAEGWGAHKLDGGLHWCTYKAVVRRDGVYQSKTSGLRDFNSELNEPITKRLATGWERAFQHRLPKTLEKYAQNSSQILHDFHYLIEQHARQNGAGIASLQMLGSQIYNYEQLFKELGGHLHNHIMELQRTANREFTPVIASLMHAVYDACAQEHGSGSFMRMKRNMIDYVKQHRHQMFKDATENVKGQLEQMCRQVEEDMSNKADEIFVSMRRDYVSLIGGAEVNQDNAMSKAERLLRAEIKSLLMGVDEQFRAIANGEIGEEIEDQDIEDELLKERTDLSDDETASDSRKDFVNDDAKDETTIAESSTANASDPKRSKPTDTSPTEEKSMQSSSASRFGTTEPTTNGNQDGSTTASEPSNSAYHTFVDRSDVERCKWC</sequence>
<evidence type="ECO:0000259" key="4">
    <source>
        <dbReference type="Pfam" id="PF24564"/>
    </source>
</evidence>
<dbReference type="InterPro" id="IPR045063">
    <property type="entry name" value="Dynamin_N"/>
</dbReference>
<feature type="coiled-coil region" evidence="1">
    <location>
        <begin position="636"/>
        <end position="698"/>
    </location>
</feature>
<reference evidence="5" key="1">
    <citation type="journal article" date="2020" name="Stud. Mycol.">
        <title>101 Dothideomycetes genomes: a test case for predicting lifestyles and emergence of pathogens.</title>
        <authorList>
            <person name="Haridas S."/>
            <person name="Albert R."/>
            <person name="Binder M."/>
            <person name="Bloem J."/>
            <person name="Labutti K."/>
            <person name="Salamov A."/>
            <person name="Andreopoulos B."/>
            <person name="Baker S."/>
            <person name="Barry K."/>
            <person name="Bills G."/>
            <person name="Bluhm B."/>
            <person name="Cannon C."/>
            <person name="Castanera R."/>
            <person name="Culley D."/>
            <person name="Daum C."/>
            <person name="Ezra D."/>
            <person name="Gonzalez J."/>
            <person name="Henrissat B."/>
            <person name="Kuo A."/>
            <person name="Liang C."/>
            <person name="Lipzen A."/>
            <person name="Lutzoni F."/>
            <person name="Magnuson J."/>
            <person name="Mondo S."/>
            <person name="Nolan M."/>
            <person name="Ohm R."/>
            <person name="Pangilinan J."/>
            <person name="Park H.-J."/>
            <person name="Ramirez L."/>
            <person name="Alfaro M."/>
            <person name="Sun H."/>
            <person name="Tritt A."/>
            <person name="Yoshinaga Y."/>
            <person name="Zwiers L.-H."/>
            <person name="Turgeon B."/>
            <person name="Goodwin S."/>
            <person name="Spatafora J."/>
            <person name="Crous P."/>
            <person name="Grigoriev I."/>
        </authorList>
    </citation>
    <scope>NUCLEOTIDE SEQUENCE</scope>
    <source>
        <strain evidence="5">CBS 207.26</strain>
    </source>
</reference>
<feature type="region of interest" description="Disordered" evidence="2">
    <location>
        <begin position="700"/>
        <end position="770"/>
    </location>
</feature>
<feature type="compositionally biased region" description="Basic and acidic residues" evidence="2">
    <location>
        <begin position="1294"/>
        <end position="1309"/>
    </location>
</feature>
<dbReference type="InterPro" id="IPR027417">
    <property type="entry name" value="P-loop_NTPase"/>
</dbReference>
<proteinExistence type="predicted"/>
<dbReference type="PANTHER" id="PTHR36681:SF3">
    <property type="entry name" value="NUCLEAR GTPASE, GERMINAL CENTER-ASSOCIATED, TANDEM DUPLICATE 3"/>
    <property type="match status" value="1"/>
</dbReference>
<feature type="compositionally biased region" description="Basic and acidic residues" evidence="2">
    <location>
        <begin position="1374"/>
        <end position="1386"/>
    </location>
</feature>
<feature type="region of interest" description="Disordered" evidence="2">
    <location>
        <begin position="1284"/>
        <end position="1386"/>
    </location>
</feature>
<dbReference type="SUPFAM" id="SSF52540">
    <property type="entry name" value="P-loop containing nucleoside triphosphate hydrolases"/>
    <property type="match status" value="1"/>
</dbReference>
<evidence type="ECO:0000313" key="6">
    <source>
        <dbReference type="Proteomes" id="UP000800200"/>
    </source>
</evidence>
<dbReference type="PANTHER" id="PTHR36681">
    <property type="entry name" value="NUCLEAR GTPASE, GERMINAL CENTER-ASSOCIATED, TANDEM DUPLICATE 3"/>
    <property type="match status" value="1"/>
</dbReference>
<feature type="compositionally biased region" description="Basic residues" evidence="2">
    <location>
        <begin position="707"/>
        <end position="727"/>
    </location>
</feature>
<evidence type="ECO:0000259" key="3">
    <source>
        <dbReference type="Pfam" id="PF00350"/>
    </source>
</evidence>
<keyword evidence="6" id="KW-1185">Reference proteome</keyword>
<keyword evidence="1" id="KW-0175">Coiled coil</keyword>
<feature type="coiled-coil region" evidence="1">
    <location>
        <begin position="1186"/>
        <end position="1213"/>
    </location>
</feature>
<dbReference type="Gene3D" id="3.40.50.300">
    <property type="entry name" value="P-loop containing nucleotide triphosphate hydrolases"/>
    <property type="match status" value="1"/>
</dbReference>
<feature type="region of interest" description="Disordered" evidence="2">
    <location>
        <begin position="254"/>
        <end position="294"/>
    </location>
</feature>
<feature type="compositionally biased region" description="Acidic residues" evidence="2">
    <location>
        <begin position="734"/>
        <end position="755"/>
    </location>
</feature>
<dbReference type="EMBL" id="ML994670">
    <property type="protein sequence ID" value="KAF2179023.1"/>
    <property type="molecule type" value="Genomic_DNA"/>
</dbReference>
<feature type="compositionally biased region" description="Polar residues" evidence="2">
    <location>
        <begin position="1338"/>
        <end position="1371"/>
    </location>
</feature>
<dbReference type="InterPro" id="IPR056024">
    <property type="entry name" value="DUF7605"/>
</dbReference>
<feature type="domain" description="Dynamin N-terminal" evidence="3">
    <location>
        <begin position="359"/>
        <end position="599"/>
    </location>
</feature>
<dbReference type="Pfam" id="PF24564">
    <property type="entry name" value="DUF7605"/>
    <property type="match status" value="1"/>
</dbReference>
<dbReference type="Proteomes" id="UP000800200">
    <property type="component" value="Unassembled WGS sequence"/>
</dbReference>
<gene>
    <name evidence="5" type="ORF">K469DRAFT_597528</name>
</gene>
<feature type="domain" description="DUF7605" evidence="4">
    <location>
        <begin position="1020"/>
        <end position="1181"/>
    </location>
</feature>
<organism evidence="5 6">
    <name type="scientific">Zopfia rhizophila CBS 207.26</name>
    <dbReference type="NCBI Taxonomy" id="1314779"/>
    <lineage>
        <taxon>Eukaryota</taxon>
        <taxon>Fungi</taxon>
        <taxon>Dikarya</taxon>
        <taxon>Ascomycota</taxon>
        <taxon>Pezizomycotina</taxon>
        <taxon>Dothideomycetes</taxon>
        <taxon>Dothideomycetes incertae sedis</taxon>
        <taxon>Zopfiaceae</taxon>
        <taxon>Zopfia</taxon>
    </lineage>
</organism>
<accession>A0A6A6DJB8</accession>
<evidence type="ECO:0008006" key="7">
    <source>
        <dbReference type="Google" id="ProtNLM"/>
    </source>
</evidence>
<evidence type="ECO:0000313" key="5">
    <source>
        <dbReference type="EMBL" id="KAF2179023.1"/>
    </source>
</evidence>
<evidence type="ECO:0000256" key="2">
    <source>
        <dbReference type="SAM" id="MobiDB-lite"/>
    </source>
</evidence>
<dbReference type="Pfam" id="PF00350">
    <property type="entry name" value="Dynamin_N"/>
    <property type="match status" value="1"/>
</dbReference>
<dbReference type="OrthoDB" id="3598281at2759"/>
<evidence type="ECO:0000256" key="1">
    <source>
        <dbReference type="SAM" id="Coils"/>
    </source>
</evidence>